<keyword evidence="3" id="KW-1185">Reference proteome</keyword>
<feature type="compositionally biased region" description="Acidic residues" evidence="1">
    <location>
        <begin position="89"/>
        <end position="107"/>
    </location>
</feature>
<dbReference type="PANTHER" id="PTHR31022:SF4">
    <property type="entry name" value="CENTRIOLE, CILIA AND SPINDLE-ASSOCIATED PROTEIN"/>
    <property type="match status" value="1"/>
</dbReference>
<feature type="region of interest" description="Disordered" evidence="1">
    <location>
        <begin position="55"/>
        <end position="124"/>
    </location>
</feature>
<feature type="region of interest" description="Disordered" evidence="1">
    <location>
        <begin position="273"/>
        <end position="292"/>
    </location>
</feature>
<dbReference type="PANTHER" id="PTHR31022">
    <property type="entry name" value="CENTRIOLE, CILIA AND SPINDLE-ASSOCIATED PROTEIN"/>
    <property type="match status" value="1"/>
</dbReference>
<dbReference type="EMBL" id="CP111022">
    <property type="protein sequence ID" value="WAR19868.1"/>
    <property type="molecule type" value="Genomic_DNA"/>
</dbReference>
<feature type="non-terminal residue" evidence="2">
    <location>
        <position position="1"/>
    </location>
</feature>
<proteinExistence type="predicted"/>
<name>A0ABY7FGL7_MYAAR</name>
<reference evidence="2" key="1">
    <citation type="submission" date="2022-11" db="EMBL/GenBank/DDBJ databases">
        <title>Centuries of genome instability and evolution in soft-shell clam transmissible cancer (bioRxiv).</title>
        <authorList>
            <person name="Hart S.F.M."/>
            <person name="Yonemitsu M.A."/>
            <person name="Giersch R.M."/>
            <person name="Beal B.F."/>
            <person name="Arriagada G."/>
            <person name="Davis B.W."/>
            <person name="Ostrander E.A."/>
            <person name="Goff S.P."/>
            <person name="Metzger M.J."/>
        </authorList>
    </citation>
    <scope>NUCLEOTIDE SEQUENCE</scope>
    <source>
        <strain evidence="2">MELC-2E11</strain>
        <tissue evidence="2">Siphon/mantle</tissue>
    </source>
</reference>
<protein>
    <submittedName>
        <fullName evidence="2">Uncharacterized protein</fullName>
    </submittedName>
</protein>
<sequence length="347" mass="39819">CIERATLTPVNMVYKKSEYGRNYKISSLIQNIPVYEEHLNYRHIRRERECAHTPFSWDGEVESSDSDDKLTPAEEQPEVPEIRLADLAITEDEEEELPQESENESEDDIAKEKREAKEKDVRASKANLGACDVDIIRQNNDLRKSAKEKLNKYISKVNTDEKMGKTFAKPKVTDEKCFVKRSKPRRPDRVGKLSGARPLSAPGARPKSAPPPATANERPVSQAGPSHPFYNYGGGAGNRVLGDKKTFNVRASAAVYPAALRAKKRNLLLVEQQQEKQRSASAREKRRKARFNERMSRQTAIWESEYRRSYPAYEDNEYATTERDPRKRKSQLKHCKIVLHSWILDYP</sequence>
<feature type="compositionally biased region" description="Basic and acidic residues" evidence="1">
    <location>
        <begin position="108"/>
        <end position="123"/>
    </location>
</feature>
<organism evidence="2 3">
    <name type="scientific">Mya arenaria</name>
    <name type="common">Soft-shell clam</name>
    <dbReference type="NCBI Taxonomy" id="6604"/>
    <lineage>
        <taxon>Eukaryota</taxon>
        <taxon>Metazoa</taxon>
        <taxon>Spiralia</taxon>
        <taxon>Lophotrochozoa</taxon>
        <taxon>Mollusca</taxon>
        <taxon>Bivalvia</taxon>
        <taxon>Autobranchia</taxon>
        <taxon>Heteroconchia</taxon>
        <taxon>Euheterodonta</taxon>
        <taxon>Imparidentia</taxon>
        <taxon>Neoheterodontei</taxon>
        <taxon>Myida</taxon>
        <taxon>Myoidea</taxon>
        <taxon>Myidae</taxon>
        <taxon>Mya</taxon>
    </lineage>
</organism>
<feature type="region of interest" description="Disordered" evidence="1">
    <location>
        <begin position="177"/>
        <end position="228"/>
    </location>
</feature>
<gene>
    <name evidence="2" type="ORF">MAR_001706</name>
</gene>
<evidence type="ECO:0000313" key="2">
    <source>
        <dbReference type="EMBL" id="WAR19868.1"/>
    </source>
</evidence>
<dbReference type="Pfam" id="PF15748">
    <property type="entry name" value="CCSAP"/>
    <property type="match status" value="1"/>
</dbReference>
<dbReference type="Proteomes" id="UP001164746">
    <property type="component" value="Chromosome 11"/>
</dbReference>
<feature type="non-terminal residue" evidence="2">
    <location>
        <position position="347"/>
    </location>
</feature>
<evidence type="ECO:0000256" key="1">
    <source>
        <dbReference type="SAM" id="MobiDB-lite"/>
    </source>
</evidence>
<dbReference type="InterPro" id="IPR029774">
    <property type="entry name" value="CSAP"/>
</dbReference>
<evidence type="ECO:0000313" key="3">
    <source>
        <dbReference type="Proteomes" id="UP001164746"/>
    </source>
</evidence>
<accession>A0ABY7FGL7</accession>
<feature type="compositionally biased region" description="Basic and acidic residues" evidence="1">
    <location>
        <begin position="273"/>
        <end position="283"/>
    </location>
</feature>